<sequence length="239" mass="27410">MKENELHIMAIGAHAGDMELTAGGIMAKYAREGGRITFVHLTPGEKGHPKLSSQQYAEQKIKEGEQVAKILNAEVRFLPYKDAELPVSEEVKYAICDIIRELKPDIILTHWRGSIHKDHTSTYYNVIDGIFYAELPAIKRKFPAHYIRGLYFPENWEDPQDYDPTLYLDITKGYQTWVEAISQYAFARGEVSGFPYIEYYKSLAVVRGAESGFKYAEAFMIPETARKRRLQFFPLEDTG</sequence>
<dbReference type="Gene3D" id="3.40.50.10320">
    <property type="entry name" value="LmbE-like"/>
    <property type="match status" value="1"/>
</dbReference>
<proteinExistence type="predicted"/>
<evidence type="ECO:0000313" key="2">
    <source>
        <dbReference type="Proteomes" id="UP000316360"/>
    </source>
</evidence>
<protein>
    <submittedName>
        <fullName evidence="1">PIG-L family deacetylase</fullName>
    </submittedName>
</protein>
<dbReference type="Pfam" id="PF02585">
    <property type="entry name" value="PIG-L"/>
    <property type="match status" value="1"/>
</dbReference>
<evidence type="ECO:0000313" key="1">
    <source>
        <dbReference type="EMBL" id="TET12056.1"/>
    </source>
</evidence>
<organism evidence="1 2">
    <name type="scientific">Aerophobetes bacterium</name>
    <dbReference type="NCBI Taxonomy" id="2030807"/>
    <lineage>
        <taxon>Bacteria</taxon>
        <taxon>Candidatus Aerophobota</taxon>
    </lineage>
</organism>
<dbReference type="EMBL" id="SOKJ01000112">
    <property type="protein sequence ID" value="TET12056.1"/>
    <property type="molecule type" value="Genomic_DNA"/>
</dbReference>
<name>A0A523S1Z2_UNCAE</name>
<dbReference type="Proteomes" id="UP000316360">
    <property type="component" value="Unassembled WGS sequence"/>
</dbReference>
<dbReference type="InterPro" id="IPR024078">
    <property type="entry name" value="LmbE-like_dom_sf"/>
</dbReference>
<dbReference type="AlphaFoldDB" id="A0A523S1Z2"/>
<accession>A0A523S1Z2</accession>
<dbReference type="InterPro" id="IPR003737">
    <property type="entry name" value="GlcNAc_PI_deacetylase-related"/>
</dbReference>
<reference evidence="1 2" key="1">
    <citation type="submission" date="2019-03" db="EMBL/GenBank/DDBJ databases">
        <title>Metabolic potential of uncultured bacteria and archaea associated with petroleum seepage in deep-sea sediments.</title>
        <authorList>
            <person name="Dong X."/>
            <person name="Hubert C."/>
        </authorList>
    </citation>
    <scope>NUCLEOTIDE SEQUENCE [LARGE SCALE GENOMIC DNA]</scope>
    <source>
        <strain evidence="1">E44_bin7</strain>
    </source>
</reference>
<comment type="caution">
    <text evidence="1">The sequence shown here is derived from an EMBL/GenBank/DDBJ whole genome shotgun (WGS) entry which is preliminary data.</text>
</comment>
<gene>
    <name evidence="1" type="ORF">E3J84_02110</name>
</gene>
<dbReference type="SUPFAM" id="SSF102588">
    <property type="entry name" value="LmbE-like"/>
    <property type="match status" value="1"/>
</dbReference>